<gene>
    <name evidence="5" type="primary">rtcA</name>
    <name evidence="9" type="ORF">CO145_01020</name>
</gene>
<evidence type="ECO:0000256" key="2">
    <source>
        <dbReference type="ARBA" id="ARBA00022598"/>
    </source>
</evidence>
<protein>
    <recommendedName>
        <fullName evidence="5 6">RNA 3'-terminal phosphate cyclase</fullName>
        <shortName evidence="5">RNA cyclase</shortName>
        <shortName evidence="5">RNA-3'-phosphate cyclase</shortName>
        <ecNumber evidence="5 6">6.5.1.4</ecNumber>
    </recommendedName>
</protein>
<dbReference type="HAMAP" id="MF_00200">
    <property type="entry name" value="RTC"/>
    <property type="match status" value="1"/>
</dbReference>
<dbReference type="PANTHER" id="PTHR11096">
    <property type="entry name" value="RNA 3' TERMINAL PHOSPHATE CYCLASE"/>
    <property type="match status" value="1"/>
</dbReference>
<dbReference type="InterPro" id="IPR017770">
    <property type="entry name" value="RNA3'_term_phos_cyc_type_1"/>
</dbReference>
<dbReference type="NCBIfam" id="TIGR03399">
    <property type="entry name" value="RNA_3prim_cycl"/>
    <property type="match status" value="1"/>
</dbReference>
<dbReference type="InterPro" id="IPR013791">
    <property type="entry name" value="RNA3'-term_phos_cycl_insert"/>
</dbReference>
<dbReference type="GO" id="GO:0005524">
    <property type="term" value="F:ATP binding"/>
    <property type="evidence" value="ECO:0007669"/>
    <property type="project" value="UniProtKB-KW"/>
</dbReference>
<dbReference type="InterPro" id="IPR023797">
    <property type="entry name" value="RNA3'_phos_cyclase_dom"/>
</dbReference>
<keyword evidence="3 5" id="KW-0547">Nucleotide-binding</keyword>
<proteinExistence type="inferred from homology"/>
<evidence type="ECO:0000313" key="10">
    <source>
        <dbReference type="Proteomes" id="UP000231034"/>
    </source>
</evidence>
<dbReference type="Proteomes" id="UP000231034">
    <property type="component" value="Unassembled WGS sequence"/>
</dbReference>
<keyword evidence="2 5" id="KW-0436">Ligase</keyword>
<reference evidence="10" key="1">
    <citation type="submission" date="2017-09" db="EMBL/GenBank/DDBJ databases">
        <title>Depth-based differentiation of microbial function through sediment-hosted aquifers and enrichment of novel symbionts in the deep terrestrial subsurface.</title>
        <authorList>
            <person name="Probst A.J."/>
            <person name="Ladd B."/>
            <person name="Jarett J.K."/>
            <person name="Geller-Mcgrath D.E."/>
            <person name="Sieber C.M.K."/>
            <person name="Emerson J.B."/>
            <person name="Anantharaman K."/>
            <person name="Thomas B.C."/>
            <person name="Malmstrom R."/>
            <person name="Stieglmeier M."/>
            <person name="Klingl A."/>
            <person name="Woyke T."/>
            <person name="Ryan C.M."/>
            <person name="Banfield J.F."/>
        </authorList>
    </citation>
    <scope>NUCLEOTIDE SEQUENCE [LARGE SCALE GENOMIC DNA]</scope>
</reference>
<accession>A0A2M7Z5B2</accession>
<evidence type="ECO:0000313" key="9">
    <source>
        <dbReference type="EMBL" id="PJA84581.1"/>
    </source>
</evidence>
<comment type="caution">
    <text evidence="9">The sequence shown here is derived from an EMBL/GenBank/DDBJ whole genome shotgun (WGS) entry which is preliminary data.</text>
</comment>
<evidence type="ECO:0000259" key="7">
    <source>
        <dbReference type="Pfam" id="PF01137"/>
    </source>
</evidence>
<sequence length="353" mass="39273">MIEIDGSYGSGGGQILRTACALSTVTKKPCQVFNIRKSRPKPGLMPQHLLGIQALSQLCNGRLEGDSLGSEEIKFYPGETYKDRVSVNIPTAGSITLCLQSLLPVALFAPSPSQVLQNKIWEGKPVKIFFEGGGTDVPFSPTFDYFRYVFLKALEKMGAKVEVNILKRGYYPEGGGRAEVKIYPSKLKNLKLIERGQLKKILAISSTSEFLQKKKVAERQISGIKGILSSLKLPFETRIEYSKTNSPGSSICLIAEFEQVIFGSDGLGKLGKSAEEVGRECALRLLEEEKTKACVDRFLTDQILPYLALTNQKCQVKIPQLTLHAKTNVWIIQQFLKGKFEIKDNIIFWIPFE</sequence>
<dbReference type="PANTHER" id="PTHR11096:SF0">
    <property type="entry name" value="RNA 3'-TERMINAL PHOSPHATE CYCLASE"/>
    <property type="match status" value="1"/>
</dbReference>
<keyword evidence="5" id="KW-0963">Cytoplasm</keyword>
<evidence type="ECO:0000256" key="6">
    <source>
        <dbReference type="NCBIfam" id="TIGR03399"/>
    </source>
</evidence>
<dbReference type="GO" id="GO:0003963">
    <property type="term" value="F:RNA-3'-phosphate cyclase activity"/>
    <property type="evidence" value="ECO:0007669"/>
    <property type="project" value="UniProtKB-UniRule"/>
</dbReference>
<dbReference type="AlphaFoldDB" id="A0A2M7Z5B2"/>
<comment type="function">
    <text evidence="5">Catalyzes the conversion of 3'-phosphate to a 2',3'-cyclic phosphodiester at the end of RNA. The mechanism of action of the enzyme occurs in 3 steps: (A) adenylation of the enzyme by ATP; (B) transfer of adenylate to an RNA-N3'P to produce RNA-N3'PP5'A; (C) and attack of the adjacent 2'-hydroxyl on the 3'-phosphorus in the diester linkage to produce the cyclic end product. The biological role of this enzyme is unknown but it is likely to function in some aspects of cellular RNA processing.</text>
</comment>
<dbReference type="SUPFAM" id="SSF52913">
    <property type="entry name" value="RNA 3'-terminal phosphate cyclase, RPTC, insert domain"/>
    <property type="match status" value="1"/>
</dbReference>
<name>A0A2M7Z5B2_9BACT</name>
<dbReference type="PIRSF" id="PIRSF005378">
    <property type="entry name" value="RNA3'_term_phos_cycl_euk"/>
    <property type="match status" value="1"/>
</dbReference>
<feature type="active site" description="Tele-AMP-histidine intermediate" evidence="5">
    <location>
        <position position="324"/>
    </location>
</feature>
<dbReference type="SUPFAM" id="SSF55205">
    <property type="entry name" value="EPT/RTPC-like"/>
    <property type="match status" value="1"/>
</dbReference>
<comment type="similarity">
    <text evidence="1 5">Belongs to the RNA 3'-terminal cyclase family. Type 1 subfamily.</text>
</comment>
<dbReference type="InterPro" id="IPR013792">
    <property type="entry name" value="RNA3'P_cycl/enolpyr_Trfase_a/b"/>
</dbReference>
<dbReference type="Gene3D" id="3.65.10.20">
    <property type="entry name" value="RNA 3'-terminal phosphate cyclase domain"/>
    <property type="match status" value="1"/>
</dbReference>
<evidence type="ECO:0000256" key="3">
    <source>
        <dbReference type="ARBA" id="ARBA00022741"/>
    </source>
</evidence>
<comment type="subcellular location">
    <subcellularLocation>
        <location evidence="5">Cytoplasm</location>
    </subcellularLocation>
</comment>
<dbReference type="GO" id="GO:0005737">
    <property type="term" value="C:cytoplasm"/>
    <property type="evidence" value="ECO:0007669"/>
    <property type="project" value="UniProtKB-SubCell"/>
</dbReference>
<organism evidence="9 10">
    <name type="scientific">Candidatus Nealsonbacteria bacterium CG_4_9_14_3_um_filter_37_13</name>
    <dbReference type="NCBI Taxonomy" id="1974695"/>
    <lineage>
        <taxon>Bacteria</taxon>
        <taxon>Candidatus Nealsoniibacteriota</taxon>
    </lineage>
</organism>
<dbReference type="Pfam" id="PF05189">
    <property type="entry name" value="RTC_insert"/>
    <property type="match status" value="1"/>
</dbReference>
<feature type="domain" description="RNA 3'-terminal phosphate cyclase" evidence="7">
    <location>
        <begin position="8"/>
        <end position="342"/>
    </location>
</feature>
<feature type="domain" description="RNA 3'-terminal phosphate cyclase insert" evidence="8">
    <location>
        <begin position="194"/>
        <end position="288"/>
    </location>
</feature>
<evidence type="ECO:0000256" key="5">
    <source>
        <dbReference type="HAMAP-Rule" id="MF_00200"/>
    </source>
</evidence>
<dbReference type="EC" id="6.5.1.4" evidence="5 6"/>
<dbReference type="InterPro" id="IPR036553">
    <property type="entry name" value="RPTC_insert"/>
</dbReference>
<dbReference type="InterPro" id="IPR037136">
    <property type="entry name" value="RNA3'_phos_cyclase_dom_sf"/>
</dbReference>
<evidence type="ECO:0000259" key="8">
    <source>
        <dbReference type="Pfam" id="PF05189"/>
    </source>
</evidence>
<keyword evidence="5" id="KW-0067">ATP-binding</keyword>
<dbReference type="GO" id="GO:0006396">
    <property type="term" value="P:RNA processing"/>
    <property type="evidence" value="ECO:0007669"/>
    <property type="project" value="UniProtKB-UniRule"/>
</dbReference>
<dbReference type="Gene3D" id="3.30.360.20">
    <property type="entry name" value="RNA 3'-terminal phosphate cyclase, insert domain"/>
    <property type="match status" value="1"/>
</dbReference>
<feature type="binding site" evidence="5">
    <location>
        <position position="100"/>
    </location>
    <ligand>
        <name>ATP</name>
        <dbReference type="ChEBI" id="CHEBI:30616"/>
    </ligand>
</feature>
<dbReference type="InterPro" id="IPR000228">
    <property type="entry name" value="RNA3'_term_phos_cyc"/>
</dbReference>
<evidence type="ECO:0000256" key="4">
    <source>
        <dbReference type="ARBA" id="ARBA00024481"/>
    </source>
</evidence>
<comment type="catalytic activity">
    <reaction evidence="4 5">
        <text>a 3'-end 3'-phospho-ribonucleotide-RNA + ATP = a 3'-end 2',3'-cyclophospho-ribonucleotide-RNA + AMP + diphosphate</text>
        <dbReference type="Rhea" id="RHEA:23976"/>
        <dbReference type="Rhea" id="RHEA-COMP:10463"/>
        <dbReference type="Rhea" id="RHEA-COMP:10464"/>
        <dbReference type="ChEBI" id="CHEBI:30616"/>
        <dbReference type="ChEBI" id="CHEBI:33019"/>
        <dbReference type="ChEBI" id="CHEBI:83062"/>
        <dbReference type="ChEBI" id="CHEBI:83064"/>
        <dbReference type="ChEBI" id="CHEBI:456215"/>
        <dbReference type="EC" id="6.5.1.4"/>
    </reaction>
</comment>
<evidence type="ECO:0000256" key="1">
    <source>
        <dbReference type="ARBA" id="ARBA00009206"/>
    </source>
</evidence>
<feature type="binding site" evidence="5">
    <location>
        <begin position="298"/>
        <end position="302"/>
    </location>
    <ligand>
        <name>ATP</name>
        <dbReference type="ChEBI" id="CHEBI:30616"/>
    </ligand>
</feature>
<dbReference type="EMBL" id="PFVR01000031">
    <property type="protein sequence ID" value="PJA84581.1"/>
    <property type="molecule type" value="Genomic_DNA"/>
</dbReference>
<dbReference type="Pfam" id="PF01137">
    <property type="entry name" value="RTC"/>
    <property type="match status" value="1"/>
</dbReference>